<accession>A0AAN5CWC3</accession>
<dbReference type="InterPro" id="IPR024079">
    <property type="entry name" value="MetalloPept_cat_dom_sf"/>
</dbReference>
<dbReference type="AlphaFoldDB" id="A0AAN5CWC3"/>
<dbReference type="GO" id="GO:0006509">
    <property type="term" value="P:membrane protein ectodomain proteolysis"/>
    <property type="evidence" value="ECO:0007669"/>
    <property type="project" value="TreeGrafter"/>
</dbReference>
<dbReference type="GO" id="GO:0007219">
    <property type="term" value="P:Notch signaling pathway"/>
    <property type="evidence" value="ECO:0007669"/>
    <property type="project" value="TreeGrafter"/>
</dbReference>
<dbReference type="GO" id="GO:0004222">
    <property type="term" value="F:metalloendopeptidase activity"/>
    <property type="evidence" value="ECO:0007669"/>
    <property type="project" value="TreeGrafter"/>
</dbReference>
<evidence type="ECO:0000313" key="2">
    <source>
        <dbReference type="Proteomes" id="UP001328107"/>
    </source>
</evidence>
<keyword evidence="2" id="KW-1185">Reference proteome</keyword>
<organism evidence="1 2">
    <name type="scientific">Pristionchus mayeri</name>
    <dbReference type="NCBI Taxonomy" id="1317129"/>
    <lineage>
        <taxon>Eukaryota</taxon>
        <taxon>Metazoa</taxon>
        <taxon>Ecdysozoa</taxon>
        <taxon>Nematoda</taxon>
        <taxon>Chromadorea</taxon>
        <taxon>Rhabditida</taxon>
        <taxon>Rhabditina</taxon>
        <taxon>Diplogasteromorpha</taxon>
        <taxon>Diplogasteroidea</taxon>
        <taxon>Neodiplogasteridae</taxon>
        <taxon>Pristionchus</taxon>
    </lineage>
</organism>
<feature type="non-terminal residue" evidence="1">
    <location>
        <position position="69"/>
    </location>
</feature>
<dbReference type="PANTHER" id="PTHR45702">
    <property type="entry name" value="ADAM10/ADAM17 METALLOPEPTIDASE FAMILY MEMBER"/>
    <property type="match status" value="1"/>
</dbReference>
<feature type="non-terminal residue" evidence="1">
    <location>
        <position position="1"/>
    </location>
</feature>
<dbReference type="PANTHER" id="PTHR45702:SF2">
    <property type="entry name" value="KUZBANIAN, ISOFORM A"/>
    <property type="match status" value="1"/>
</dbReference>
<comment type="caution">
    <text evidence="1">The sequence shown here is derived from an EMBL/GenBank/DDBJ whole genome shotgun (WGS) entry which is preliminary data.</text>
</comment>
<sequence length="69" mass="8098">RKTCTMHLKADHSLYRHILSKEGKNDPIRTREEIISIFYTHMKAANEIYENTKFKDVDGITFSVKQISV</sequence>
<reference evidence="2" key="1">
    <citation type="submission" date="2022-10" db="EMBL/GenBank/DDBJ databases">
        <title>Genome assembly of Pristionchus species.</title>
        <authorList>
            <person name="Yoshida K."/>
            <person name="Sommer R.J."/>
        </authorList>
    </citation>
    <scope>NUCLEOTIDE SEQUENCE [LARGE SCALE GENOMIC DNA]</scope>
    <source>
        <strain evidence="2">RS5460</strain>
    </source>
</reference>
<protein>
    <submittedName>
        <fullName evidence="1">Uncharacterized protein</fullName>
    </submittedName>
</protein>
<dbReference type="InterPro" id="IPR051489">
    <property type="entry name" value="ADAM_Metalloproteinase"/>
</dbReference>
<proteinExistence type="predicted"/>
<dbReference type="EMBL" id="BTRK01000005">
    <property type="protein sequence ID" value="GMR52113.1"/>
    <property type="molecule type" value="Genomic_DNA"/>
</dbReference>
<evidence type="ECO:0000313" key="1">
    <source>
        <dbReference type="EMBL" id="GMR52113.1"/>
    </source>
</evidence>
<dbReference type="Gene3D" id="3.40.390.10">
    <property type="entry name" value="Collagenase (Catalytic Domain)"/>
    <property type="match status" value="1"/>
</dbReference>
<dbReference type="Proteomes" id="UP001328107">
    <property type="component" value="Unassembled WGS sequence"/>
</dbReference>
<name>A0AAN5CWC3_9BILA</name>
<gene>
    <name evidence="1" type="ORF">PMAYCL1PPCAC_22308</name>
</gene>
<dbReference type="GO" id="GO:0005886">
    <property type="term" value="C:plasma membrane"/>
    <property type="evidence" value="ECO:0007669"/>
    <property type="project" value="TreeGrafter"/>
</dbReference>